<name>A0A1J1HGP3_9DIPT</name>
<sequence length="108" mass="13154">MKNKFESKNPTHISNRSDQPPMILRDIEQSMNRQRTFYMKLSSLKPRLKEGNRIKRRMKLQIFIDMNKRQRKVFFIYAVIYNSTIKPFESRNGEFSQRLIVVVIDWKK</sequence>
<dbReference type="Proteomes" id="UP000183832">
    <property type="component" value="Unassembled WGS sequence"/>
</dbReference>
<protein>
    <submittedName>
        <fullName evidence="2">CLUMA_CG000555, isoform A</fullName>
    </submittedName>
</protein>
<reference evidence="2 3" key="1">
    <citation type="submission" date="2015-04" db="EMBL/GenBank/DDBJ databases">
        <authorList>
            <person name="Syromyatnikov M.Y."/>
            <person name="Popov V.N."/>
        </authorList>
    </citation>
    <scope>NUCLEOTIDE SEQUENCE [LARGE SCALE GENOMIC DNA]</scope>
</reference>
<keyword evidence="3" id="KW-1185">Reference proteome</keyword>
<accession>A0A1J1HGP3</accession>
<evidence type="ECO:0000313" key="2">
    <source>
        <dbReference type="EMBL" id="CRK86722.1"/>
    </source>
</evidence>
<proteinExistence type="predicted"/>
<gene>
    <name evidence="2" type="ORF">CLUMA_CG000555</name>
</gene>
<evidence type="ECO:0000256" key="1">
    <source>
        <dbReference type="SAM" id="MobiDB-lite"/>
    </source>
</evidence>
<evidence type="ECO:0000313" key="3">
    <source>
        <dbReference type="Proteomes" id="UP000183832"/>
    </source>
</evidence>
<dbReference type="AlphaFoldDB" id="A0A1J1HGP3"/>
<organism evidence="2 3">
    <name type="scientific">Clunio marinus</name>
    <dbReference type="NCBI Taxonomy" id="568069"/>
    <lineage>
        <taxon>Eukaryota</taxon>
        <taxon>Metazoa</taxon>
        <taxon>Ecdysozoa</taxon>
        <taxon>Arthropoda</taxon>
        <taxon>Hexapoda</taxon>
        <taxon>Insecta</taxon>
        <taxon>Pterygota</taxon>
        <taxon>Neoptera</taxon>
        <taxon>Endopterygota</taxon>
        <taxon>Diptera</taxon>
        <taxon>Nematocera</taxon>
        <taxon>Chironomoidea</taxon>
        <taxon>Chironomidae</taxon>
        <taxon>Clunio</taxon>
    </lineage>
</organism>
<dbReference type="EMBL" id="CVRI01000002">
    <property type="protein sequence ID" value="CRK86722.1"/>
    <property type="molecule type" value="Genomic_DNA"/>
</dbReference>
<feature type="region of interest" description="Disordered" evidence="1">
    <location>
        <begin position="1"/>
        <end position="21"/>
    </location>
</feature>